<gene>
    <name evidence="3" type="primary">LOC112465324</name>
</gene>
<keyword evidence="2" id="KW-1185">Reference proteome</keyword>
<dbReference type="GeneID" id="112465324"/>
<dbReference type="PANTHER" id="PTHR47027">
    <property type="entry name" value="REVERSE TRANSCRIPTASE DOMAIN-CONTAINING PROTEIN"/>
    <property type="match status" value="1"/>
</dbReference>
<organism evidence="2 3">
    <name type="scientific">Temnothorax curvispinosus</name>
    <dbReference type="NCBI Taxonomy" id="300111"/>
    <lineage>
        <taxon>Eukaryota</taxon>
        <taxon>Metazoa</taxon>
        <taxon>Ecdysozoa</taxon>
        <taxon>Arthropoda</taxon>
        <taxon>Hexapoda</taxon>
        <taxon>Insecta</taxon>
        <taxon>Pterygota</taxon>
        <taxon>Neoptera</taxon>
        <taxon>Endopterygota</taxon>
        <taxon>Hymenoptera</taxon>
        <taxon>Apocrita</taxon>
        <taxon>Aculeata</taxon>
        <taxon>Formicoidea</taxon>
        <taxon>Formicidae</taxon>
        <taxon>Myrmicinae</taxon>
        <taxon>Temnothorax</taxon>
    </lineage>
</organism>
<evidence type="ECO:0000313" key="2">
    <source>
        <dbReference type="Proteomes" id="UP000504618"/>
    </source>
</evidence>
<proteinExistence type="predicted"/>
<dbReference type="PANTHER" id="PTHR47027:SF29">
    <property type="entry name" value="C2H2-TYPE DOMAIN-CONTAINING PROTEIN"/>
    <property type="match status" value="1"/>
</dbReference>
<evidence type="ECO:0000313" key="3">
    <source>
        <dbReference type="RefSeq" id="XP_024888601.1"/>
    </source>
</evidence>
<dbReference type="OrthoDB" id="7989680at2759"/>
<sequence>MSRKGGGSRHRGNFGSYTFENVEEFKYLGSIITSDNNEAREVQARVKAANRAYFSLIPIMKLRDVRRDTKTLLYKTLIRSVATYGCETWAVTQRSASVLDAFERKVLRRIYGPTQEDGMWRIRYNHELYRLYGAPKLSTYIGLMRLRWAGHVQRLDAGRMPRRVLETRFLGGRPRGRPRNRWEDGVTADAKALLQVNNWKKGRGSGRLEVQNSGGHGPPWAVVPSKKKGDCSQWNIFQWGY</sequence>
<feature type="region of interest" description="Disordered" evidence="1">
    <location>
        <begin position="203"/>
        <end position="227"/>
    </location>
</feature>
<evidence type="ECO:0000256" key="1">
    <source>
        <dbReference type="SAM" id="MobiDB-lite"/>
    </source>
</evidence>
<accession>A0A6J1R6N4</accession>
<protein>
    <submittedName>
        <fullName evidence="3">Uncharacterized protein LOC112465324</fullName>
    </submittedName>
</protein>
<dbReference type="Proteomes" id="UP000504618">
    <property type="component" value="Unplaced"/>
</dbReference>
<dbReference type="AlphaFoldDB" id="A0A6J1R6N4"/>
<reference evidence="3" key="1">
    <citation type="submission" date="2025-08" db="UniProtKB">
        <authorList>
            <consortium name="RefSeq"/>
        </authorList>
    </citation>
    <scope>IDENTIFICATION</scope>
    <source>
        <tissue evidence="3">Whole body</tissue>
    </source>
</reference>
<dbReference type="RefSeq" id="XP_024888601.1">
    <property type="nucleotide sequence ID" value="XM_025032833.1"/>
</dbReference>
<name>A0A6J1R6N4_9HYME</name>